<dbReference type="Proteomes" id="UP001595828">
    <property type="component" value="Unassembled WGS sequence"/>
</dbReference>
<evidence type="ECO:0000313" key="4">
    <source>
        <dbReference type="Proteomes" id="UP001595828"/>
    </source>
</evidence>
<evidence type="ECO:0000313" key="3">
    <source>
        <dbReference type="EMBL" id="MFC4294339.1"/>
    </source>
</evidence>
<evidence type="ECO:0000256" key="2">
    <source>
        <dbReference type="SAM" id="Phobius"/>
    </source>
</evidence>
<comment type="caution">
    <text evidence="3">The sequence shown here is derived from an EMBL/GenBank/DDBJ whole genome shotgun (WGS) entry which is preliminary data.</text>
</comment>
<organism evidence="3 4">
    <name type="scientific">Novosphingobium tardum</name>
    <dbReference type="NCBI Taxonomy" id="1538021"/>
    <lineage>
        <taxon>Bacteria</taxon>
        <taxon>Pseudomonadati</taxon>
        <taxon>Pseudomonadota</taxon>
        <taxon>Alphaproteobacteria</taxon>
        <taxon>Sphingomonadales</taxon>
        <taxon>Sphingomonadaceae</taxon>
        <taxon>Novosphingobium</taxon>
    </lineage>
</organism>
<keyword evidence="2" id="KW-0812">Transmembrane</keyword>
<keyword evidence="4" id="KW-1185">Reference proteome</keyword>
<protein>
    <submittedName>
        <fullName evidence="3">Uncharacterized protein</fullName>
    </submittedName>
</protein>
<proteinExistence type="predicted"/>
<dbReference type="EMBL" id="JBHSDR010000003">
    <property type="protein sequence ID" value="MFC4294339.1"/>
    <property type="molecule type" value="Genomic_DNA"/>
</dbReference>
<keyword evidence="2" id="KW-0472">Membrane</keyword>
<feature type="transmembrane region" description="Helical" evidence="2">
    <location>
        <begin position="37"/>
        <end position="56"/>
    </location>
</feature>
<feature type="region of interest" description="Disordered" evidence="1">
    <location>
        <begin position="1"/>
        <end position="35"/>
    </location>
</feature>
<gene>
    <name evidence="3" type="ORF">ACFO0A_04620</name>
</gene>
<dbReference type="RefSeq" id="WP_379537794.1">
    <property type="nucleotide sequence ID" value="NZ_JBHSDR010000003.1"/>
</dbReference>
<accession>A0ABV8RM76</accession>
<name>A0ABV8RM76_9SPHN</name>
<reference evidence="4" key="1">
    <citation type="journal article" date="2019" name="Int. J. Syst. Evol. Microbiol.">
        <title>The Global Catalogue of Microorganisms (GCM) 10K type strain sequencing project: providing services to taxonomists for standard genome sequencing and annotation.</title>
        <authorList>
            <consortium name="The Broad Institute Genomics Platform"/>
            <consortium name="The Broad Institute Genome Sequencing Center for Infectious Disease"/>
            <person name="Wu L."/>
            <person name="Ma J."/>
        </authorList>
    </citation>
    <scope>NUCLEOTIDE SEQUENCE [LARGE SCALE GENOMIC DNA]</scope>
    <source>
        <strain evidence="4">CGMCC 1.12989</strain>
    </source>
</reference>
<sequence length="70" mass="7287">MKSNSFDPRTWIHPPSPDEAGKSPSASGNPRDWGHPAWHIAAAAALLAAGAAGAWLTRADPASAETTARR</sequence>
<keyword evidence="2" id="KW-1133">Transmembrane helix</keyword>
<evidence type="ECO:0000256" key="1">
    <source>
        <dbReference type="SAM" id="MobiDB-lite"/>
    </source>
</evidence>